<evidence type="ECO:0000313" key="2">
    <source>
        <dbReference type="EMBL" id="RGV36851.1"/>
    </source>
</evidence>
<dbReference type="AlphaFoldDB" id="A0A415QNR4"/>
<dbReference type="RefSeq" id="WP_027199802.1">
    <property type="nucleotide sequence ID" value="NZ_CABJDM010000003.1"/>
</dbReference>
<evidence type="ECO:0000313" key="8">
    <source>
        <dbReference type="Proteomes" id="UP000654720"/>
    </source>
</evidence>
<dbReference type="Proteomes" id="UP000286038">
    <property type="component" value="Unassembled WGS sequence"/>
</dbReference>
<evidence type="ECO:0000313" key="1">
    <source>
        <dbReference type="EMBL" id="QRO51826.1"/>
    </source>
</evidence>
<evidence type="ECO:0000313" key="4">
    <source>
        <dbReference type="EMBL" id="RHM46080.1"/>
    </source>
</evidence>
<dbReference type="GeneID" id="93099197"/>
<dbReference type="Proteomes" id="UP000286063">
    <property type="component" value="Unassembled WGS sequence"/>
</dbReference>
<evidence type="ECO:0000313" key="7">
    <source>
        <dbReference type="Proteomes" id="UP000286063"/>
    </source>
</evidence>
<dbReference type="EMBL" id="QSCR01000005">
    <property type="protein sequence ID" value="RGY19730.1"/>
    <property type="molecule type" value="Genomic_DNA"/>
</dbReference>
<dbReference type="EMBL" id="QRPV01000003">
    <property type="protein sequence ID" value="RHM46080.1"/>
    <property type="molecule type" value="Genomic_DNA"/>
</dbReference>
<name>A0A415QNR4_9BACT</name>
<evidence type="ECO:0000313" key="3">
    <source>
        <dbReference type="EMBL" id="RGY19730.1"/>
    </source>
</evidence>
<reference evidence="1 8" key="2">
    <citation type="submission" date="2021-02" db="EMBL/GenBank/DDBJ databases">
        <title>FDA dAtabase for Regulatory Grade micrObial Sequences (FDA-ARGOS): Supporting development and validation of Infectious Disease Dx tests.</title>
        <authorList>
            <person name="Carlson P."/>
            <person name="Fischbach M."/>
            <person name="Hastie J."/>
            <person name="Bilen M."/>
            <person name="Cheng A."/>
            <person name="Tallon L."/>
            <person name="Sadzewicz L."/>
            <person name="Zhao X."/>
            <person name="Boylan J."/>
            <person name="Ott S."/>
            <person name="Bowen H."/>
            <person name="Vavikolanu K."/>
            <person name="Mehta A."/>
            <person name="Aluvathingal J."/>
            <person name="Nadendla S."/>
            <person name="Yan Y."/>
            <person name="Sichtig H."/>
        </authorList>
    </citation>
    <scope>NUCLEOTIDE SEQUENCE [LARGE SCALE GENOMIC DNA]</scope>
    <source>
        <strain evidence="1 8">FDAARGOS_1229</strain>
    </source>
</reference>
<proteinExistence type="predicted"/>
<protein>
    <submittedName>
        <fullName evidence="4">Uncharacterized protein</fullName>
    </submittedName>
</protein>
<reference evidence="5 6" key="1">
    <citation type="submission" date="2018-08" db="EMBL/GenBank/DDBJ databases">
        <title>A genome reference for cultivated species of the human gut microbiota.</title>
        <authorList>
            <person name="Zou Y."/>
            <person name="Xue W."/>
            <person name="Luo G."/>
        </authorList>
    </citation>
    <scope>NUCLEOTIDE SEQUENCE [LARGE SCALE GENOMIC DNA]</scope>
    <source>
        <strain evidence="2 5">AF14-49</strain>
        <strain evidence="4 6">AF34-33</strain>
        <strain evidence="3 7">OF02-7</strain>
    </source>
</reference>
<sequence length="233" mass="25577">MARIKSTNFYQKSGKVANEVFSNLGNGVVGCRAQNSKQAPLNAEQKINASGFSALNAEVRYLNPVLRVTFPRDTNGTKWANRFTSVNKKREGVLTTTKINPDTPVDPKKKANEEYTSEIDWTKVLFAAGPLLVPSVTVSKTTEAGETYSVVFTQEANVYEGAYCWTNDRLYGVLYSPDDHFALVKQLRDRGENGVTSISVPSFVKPENIHVYSLAMTADGKITSNSVHTTLGA</sequence>
<keyword evidence="8" id="KW-1185">Reference proteome</keyword>
<gene>
    <name evidence="2" type="ORF">DWW18_01310</name>
    <name evidence="4" type="ORF">DWZ68_03725</name>
    <name evidence="3" type="ORF">DXA50_05070</name>
    <name evidence="1" type="ORF">I6J59_09650</name>
</gene>
<dbReference type="PROSITE" id="PS51257">
    <property type="entry name" value="PROKAR_LIPOPROTEIN"/>
    <property type="match status" value="1"/>
</dbReference>
<dbReference type="OrthoDB" id="1096396at2"/>
<dbReference type="EMBL" id="CP069450">
    <property type="protein sequence ID" value="QRO51826.1"/>
    <property type="molecule type" value="Genomic_DNA"/>
</dbReference>
<dbReference type="Proteomes" id="UP000283589">
    <property type="component" value="Unassembled WGS sequence"/>
</dbReference>
<dbReference type="Proteomes" id="UP000654720">
    <property type="component" value="Chromosome"/>
</dbReference>
<evidence type="ECO:0000313" key="6">
    <source>
        <dbReference type="Proteomes" id="UP000286038"/>
    </source>
</evidence>
<accession>A0A415QNR4</accession>
<evidence type="ECO:0000313" key="5">
    <source>
        <dbReference type="Proteomes" id="UP000283589"/>
    </source>
</evidence>
<dbReference type="EMBL" id="QRZA01000001">
    <property type="protein sequence ID" value="RGV36851.1"/>
    <property type="molecule type" value="Genomic_DNA"/>
</dbReference>
<organism evidence="4 6">
    <name type="scientific">Butyricimonas virosa</name>
    <dbReference type="NCBI Taxonomy" id="544645"/>
    <lineage>
        <taxon>Bacteria</taxon>
        <taxon>Pseudomonadati</taxon>
        <taxon>Bacteroidota</taxon>
        <taxon>Bacteroidia</taxon>
        <taxon>Bacteroidales</taxon>
        <taxon>Odoribacteraceae</taxon>
        <taxon>Butyricimonas</taxon>
    </lineage>
</organism>